<reference evidence="1 2" key="1">
    <citation type="journal article" date="2012" name="Int. J. Syst. Evol. Microbiol.">
        <title>Flammeovirga pacifica sp. nov., isolated from deep-sea sediment.</title>
        <authorList>
            <person name="Xu H."/>
            <person name="Fu Y."/>
            <person name="Yang N."/>
            <person name="Ding Z."/>
            <person name="Lai Q."/>
            <person name="Zeng R."/>
        </authorList>
    </citation>
    <scope>NUCLEOTIDE SEQUENCE [LARGE SCALE GENOMIC DNA]</scope>
    <source>
        <strain evidence="2">DSM 24597 / LMG 26175 / WPAGA1</strain>
    </source>
</reference>
<proteinExistence type="predicted"/>
<name>A0A1S1YTC2_FLAPC</name>
<dbReference type="Gene3D" id="1.10.10.10">
    <property type="entry name" value="Winged helix-like DNA-binding domain superfamily/Winged helix DNA-binding domain"/>
    <property type="match status" value="1"/>
</dbReference>
<dbReference type="AlphaFoldDB" id="A0A1S1YTC2"/>
<comment type="caution">
    <text evidence="1">The sequence shown here is derived from an EMBL/GenBank/DDBJ whole genome shotgun (WGS) entry which is preliminary data.</text>
</comment>
<evidence type="ECO:0000313" key="2">
    <source>
        <dbReference type="Proteomes" id="UP000179797"/>
    </source>
</evidence>
<keyword evidence="2" id="KW-1185">Reference proteome</keyword>
<dbReference type="STRING" id="915059.NH26_20820"/>
<evidence type="ECO:0000313" key="1">
    <source>
        <dbReference type="EMBL" id="OHX64055.1"/>
    </source>
</evidence>
<gene>
    <name evidence="1" type="ORF">NH26_20820</name>
</gene>
<dbReference type="OrthoDB" id="981757at2"/>
<sequence length="75" mass="8438">MSIQAKSLRIMKALPQNKKVLLEEVLRELEIETSNTELSCIANCLKRNGLVDLDTSDHKIFVGLTDEGKEIILNI</sequence>
<accession>A0A1S1YTC2</accession>
<dbReference type="InterPro" id="IPR036388">
    <property type="entry name" value="WH-like_DNA-bd_sf"/>
</dbReference>
<protein>
    <submittedName>
        <fullName evidence="1">Uncharacterized protein</fullName>
    </submittedName>
</protein>
<dbReference type="EMBL" id="JRYR02000002">
    <property type="protein sequence ID" value="OHX64055.1"/>
    <property type="molecule type" value="Genomic_DNA"/>
</dbReference>
<dbReference type="Proteomes" id="UP000179797">
    <property type="component" value="Unassembled WGS sequence"/>
</dbReference>
<dbReference type="RefSeq" id="WP_071397252.1">
    <property type="nucleotide sequence ID" value="NZ_JRYR02000002.1"/>
</dbReference>
<organism evidence="1 2">
    <name type="scientific">Flammeovirga pacifica</name>
    <dbReference type="NCBI Taxonomy" id="915059"/>
    <lineage>
        <taxon>Bacteria</taxon>
        <taxon>Pseudomonadati</taxon>
        <taxon>Bacteroidota</taxon>
        <taxon>Cytophagia</taxon>
        <taxon>Cytophagales</taxon>
        <taxon>Flammeovirgaceae</taxon>
        <taxon>Flammeovirga</taxon>
    </lineage>
</organism>